<dbReference type="EMBL" id="LAZR01004029">
    <property type="protein sequence ID" value="KKN12478.1"/>
    <property type="molecule type" value="Genomic_DNA"/>
</dbReference>
<organism evidence="1">
    <name type="scientific">marine sediment metagenome</name>
    <dbReference type="NCBI Taxonomy" id="412755"/>
    <lineage>
        <taxon>unclassified sequences</taxon>
        <taxon>metagenomes</taxon>
        <taxon>ecological metagenomes</taxon>
    </lineage>
</organism>
<sequence length="71" mass="8062">MGNMNWCYKEYDCGCEIVTDNMGAYEIDYCPKHKSAPDLYEALKKMLPLVSGYYLQEVIDAEQALAKAEEG</sequence>
<reference evidence="1" key="1">
    <citation type="journal article" date="2015" name="Nature">
        <title>Complex archaea that bridge the gap between prokaryotes and eukaryotes.</title>
        <authorList>
            <person name="Spang A."/>
            <person name="Saw J.H."/>
            <person name="Jorgensen S.L."/>
            <person name="Zaremba-Niedzwiedzka K."/>
            <person name="Martijn J."/>
            <person name="Lind A.E."/>
            <person name="van Eijk R."/>
            <person name="Schleper C."/>
            <person name="Guy L."/>
            <person name="Ettema T.J."/>
        </authorList>
    </citation>
    <scope>NUCLEOTIDE SEQUENCE</scope>
</reference>
<protein>
    <submittedName>
        <fullName evidence="1">Uncharacterized protein</fullName>
    </submittedName>
</protein>
<accession>A0A0F9R4U9</accession>
<evidence type="ECO:0000313" key="1">
    <source>
        <dbReference type="EMBL" id="KKN12478.1"/>
    </source>
</evidence>
<name>A0A0F9R4U9_9ZZZZ</name>
<gene>
    <name evidence="1" type="ORF">LCGC14_1016020</name>
</gene>
<dbReference type="AlphaFoldDB" id="A0A0F9R4U9"/>
<comment type="caution">
    <text evidence="1">The sequence shown here is derived from an EMBL/GenBank/DDBJ whole genome shotgun (WGS) entry which is preliminary data.</text>
</comment>
<proteinExistence type="predicted"/>